<protein>
    <submittedName>
        <fullName evidence="2">Uroporphyrinogen decarboxylase</fullName>
    </submittedName>
</protein>
<dbReference type="GO" id="GO:0004853">
    <property type="term" value="F:uroporphyrinogen decarboxylase activity"/>
    <property type="evidence" value="ECO:0007669"/>
    <property type="project" value="InterPro"/>
</dbReference>
<dbReference type="InterPro" id="IPR038071">
    <property type="entry name" value="UROD/MetE-like_sf"/>
</dbReference>
<gene>
    <name evidence="2" type="ORF">DCMF_09885</name>
</gene>
<feature type="domain" description="Uroporphyrinogen decarboxylase (URO-D)" evidence="1">
    <location>
        <begin position="181"/>
        <end position="387"/>
    </location>
</feature>
<evidence type="ECO:0000259" key="1">
    <source>
        <dbReference type="Pfam" id="PF01208"/>
    </source>
</evidence>
<dbReference type="GO" id="GO:0006779">
    <property type="term" value="P:porphyrin-containing compound biosynthetic process"/>
    <property type="evidence" value="ECO:0007669"/>
    <property type="project" value="InterPro"/>
</dbReference>
<evidence type="ECO:0000313" key="3">
    <source>
        <dbReference type="Proteomes" id="UP000323521"/>
    </source>
</evidence>
<dbReference type="KEGG" id="fwa:DCMF_09885"/>
<evidence type="ECO:0000313" key="2">
    <source>
        <dbReference type="EMBL" id="ATW25044.1"/>
    </source>
</evidence>
<dbReference type="PANTHER" id="PTHR47099:SF1">
    <property type="entry name" value="METHYLCOBAMIDE:COM METHYLTRANSFERASE MTBA"/>
    <property type="match status" value="1"/>
</dbReference>
<dbReference type="EMBL" id="CP017634">
    <property type="protein sequence ID" value="ATW25044.1"/>
    <property type="molecule type" value="Genomic_DNA"/>
</dbReference>
<keyword evidence="3" id="KW-1185">Reference proteome</keyword>
<dbReference type="Proteomes" id="UP000323521">
    <property type="component" value="Chromosome"/>
</dbReference>
<accession>A0A3G1KRF2</accession>
<dbReference type="Pfam" id="PF01208">
    <property type="entry name" value="URO-D"/>
    <property type="match status" value="1"/>
</dbReference>
<dbReference type="InterPro" id="IPR000257">
    <property type="entry name" value="Uroporphyrinogen_deCOase"/>
</dbReference>
<sequence length="390" mass="44450">MEDKEKIYQEKLNRYITAMELGKPDKVPIRLFLSEFQAKYAGYTLQEVYYQLDKNYASVNKVLEDFDLDAQVTAPSLWWASLHDATGAKYLKFAGKELEENKQFQFLEDQYMKAEDYDEFIANPTQWILNTFLPRLHQEFAVPGSFEANLALIKGAFAFATMLGQNAQAGSVWVKEYATPPAIGGMSKAPFDTLGDTLRGLHGIMMDMHKCPEKLLAALDVLVAHNVYYGMATAAGDTQFPLFMPLHRGSFPFLNPKQWDTFYWPTLKKVIETLWSYGKRTLFYAEGNWTPYLERFAELPEKSIVFHIDMTDMYQAKKILGGKFCLSGNVPNTLLAYGKPSEVRDYCKKLIDELAGDGGFIMDAGGVIQWDAKEENIRALIETTREYGVY</sequence>
<name>A0A3G1KRF2_FORW1</name>
<dbReference type="OrthoDB" id="9813603at2"/>
<dbReference type="Gene3D" id="3.20.20.210">
    <property type="match status" value="1"/>
</dbReference>
<proteinExistence type="predicted"/>
<dbReference type="RefSeq" id="WP_148134288.1">
    <property type="nucleotide sequence ID" value="NZ_CP017634.1"/>
</dbReference>
<dbReference type="AlphaFoldDB" id="A0A3G1KRF2"/>
<organism evidence="2 3">
    <name type="scientific">Formimonas warabiya</name>
    <dbReference type="NCBI Taxonomy" id="1761012"/>
    <lineage>
        <taxon>Bacteria</taxon>
        <taxon>Bacillati</taxon>
        <taxon>Bacillota</taxon>
        <taxon>Clostridia</taxon>
        <taxon>Eubacteriales</taxon>
        <taxon>Peptococcaceae</taxon>
        <taxon>Candidatus Formimonas</taxon>
    </lineage>
</organism>
<reference evidence="2 3" key="1">
    <citation type="submission" date="2016-10" db="EMBL/GenBank/DDBJ databases">
        <title>Complete Genome Sequence of Peptococcaceae strain DCMF.</title>
        <authorList>
            <person name="Edwards R.J."/>
            <person name="Holland S.I."/>
            <person name="Deshpande N.P."/>
            <person name="Wong Y.K."/>
            <person name="Ertan H."/>
            <person name="Manefield M."/>
            <person name="Russell T.L."/>
            <person name="Lee M.J."/>
        </authorList>
    </citation>
    <scope>NUCLEOTIDE SEQUENCE [LARGE SCALE GENOMIC DNA]</scope>
    <source>
        <strain evidence="2 3">DCMF</strain>
    </source>
</reference>
<dbReference type="SUPFAM" id="SSF51726">
    <property type="entry name" value="UROD/MetE-like"/>
    <property type="match status" value="1"/>
</dbReference>
<dbReference type="PANTHER" id="PTHR47099">
    <property type="entry name" value="METHYLCOBAMIDE:COM METHYLTRANSFERASE MTBA"/>
    <property type="match status" value="1"/>
</dbReference>
<dbReference type="InterPro" id="IPR052024">
    <property type="entry name" value="Methanogen_methyltrans"/>
</dbReference>